<protein>
    <submittedName>
        <fullName evidence="2">Uncharacterized protein</fullName>
    </submittedName>
</protein>
<dbReference type="InterPro" id="IPR006249">
    <property type="entry name" value="Aconitase/IRP2"/>
</dbReference>
<name>A0A835LZF7_9MAGN</name>
<gene>
    <name evidence="2" type="ORF">IFM89_011553</name>
</gene>
<reference evidence="2 3" key="1">
    <citation type="submission" date="2020-10" db="EMBL/GenBank/DDBJ databases">
        <title>The Coptis chinensis genome and diversification of protoberbering-type alkaloids.</title>
        <authorList>
            <person name="Wang B."/>
            <person name="Shu S."/>
            <person name="Song C."/>
            <person name="Liu Y."/>
        </authorList>
    </citation>
    <scope>NUCLEOTIDE SEQUENCE [LARGE SCALE GENOMIC DNA]</scope>
    <source>
        <strain evidence="2">HL-2020</strain>
        <tissue evidence="2">Leaf</tissue>
    </source>
</reference>
<evidence type="ECO:0000256" key="1">
    <source>
        <dbReference type="SAM" id="MobiDB-lite"/>
    </source>
</evidence>
<sequence>MFEKGQSKRIWGELYKVIDSSDVVVGHQRDSYPSLLYRKCLFPGPNSIFAIGPYRHADPLVSPPVFSTFTFEPSTAPFTPLRNLCIGQHLRYGGAICSTTNILFGCKLRNSVASRNFHLLTMNSVLLSYPGSPVSHLITQGATSRFSFHNTRSRGHHLPETISITENQILEVASLANLDNGSQNDDIVIGPRVVSFELIAKVDVDEYKAANDLPLPMFTKLTEVEIGMLWKDTRTHYPIITNQDFASAVFHINLADPTSTYIHEPPYFKGMSMSPPGPHEVKDAYYLLNFGDSITTDPISPAGSIHKDSPEAKYLMERGVDRRDFNSYGSHRGNDEVMVDASRSKEYAQRKA</sequence>
<dbReference type="SUPFAM" id="SSF52016">
    <property type="entry name" value="LeuD/IlvD-like"/>
    <property type="match status" value="1"/>
</dbReference>
<evidence type="ECO:0000313" key="2">
    <source>
        <dbReference type="EMBL" id="KAF9608784.1"/>
    </source>
</evidence>
<keyword evidence="3" id="KW-1185">Reference proteome</keyword>
<comment type="caution">
    <text evidence="2">The sequence shown here is derived from an EMBL/GenBank/DDBJ whole genome shotgun (WGS) entry which is preliminary data.</text>
</comment>
<evidence type="ECO:0000313" key="3">
    <source>
        <dbReference type="Proteomes" id="UP000631114"/>
    </source>
</evidence>
<proteinExistence type="predicted"/>
<feature type="region of interest" description="Disordered" evidence="1">
    <location>
        <begin position="325"/>
        <end position="352"/>
    </location>
</feature>
<dbReference type="OrthoDB" id="1728173at2759"/>
<dbReference type="Proteomes" id="UP000631114">
    <property type="component" value="Unassembled WGS sequence"/>
</dbReference>
<dbReference type="InterPro" id="IPR015928">
    <property type="entry name" value="Aconitase/3IPM_dehydase_swvl"/>
</dbReference>
<dbReference type="Gene3D" id="3.20.19.10">
    <property type="entry name" value="Aconitase, domain 4"/>
    <property type="match status" value="1"/>
</dbReference>
<dbReference type="AlphaFoldDB" id="A0A835LZF7"/>
<dbReference type="PANTHER" id="PTHR11670">
    <property type="entry name" value="ACONITASE/IRON-RESPONSIVE ELEMENT FAMILY MEMBER"/>
    <property type="match status" value="1"/>
</dbReference>
<feature type="compositionally biased region" description="Basic and acidic residues" evidence="1">
    <location>
        <begin position="342"/>
        <end position="352"/>
    </location>
</feature>
<accession>A0A835LZF7</accession>
<dbReference type="EMBL" id="JADFTS010000004">
    <property type="protein sequence ID" value="KAF9608784.1"/>
    <property type="molecule type" value="Genomic_DNA"/>
</dbReference>
<organism evidence="2 3">
    <name type="scientific">Coptis chinensis</name>
    <dbReference type="NCBI Taxonomy" id="261450"/>
    <lineage>
        <taxon>Eukaryota</taxon>
        <taxon>Viridiplantae</taxon>
        <taxon>Streptophyta</taxon>
        <taxon>Embryophyta</taxon>
        <taxon>Tracheophyta</taxon>
        <taxon>Spermatophyta</taxon>
        <taxon>Magnoliopsida</taxon>
        <taxon>Ranunculales</taxon>
        <taxon>Ranunculaceae</taxon>
        <taxon>Coptidoideae</taxon>
        <taxon>Coptis</taxon>
    </lineage>
</organism>